<dbReference type="CDD" id="cd09019">
    <property type="entry name" value="galactose_mutarotase_like"/>
    <property type="match status" value="1"/>
</dbReference>
<dbReference type="EC" id="5.1.3.3" evidence="5"/>
<dbReference type="Pfam" id="PF01263">
    <property type="entry name" value="Aldose_epim"/>
    <property type="match status" value="1"/>
</dbReference>
<dbReference type="PANTHER" id="PTHR10091">
    <property type="entry name" value="ALDOSE-1-EPIMERASE"/>
    <property type="match status" value="1"/>
</dbReference>
<dbReference type="EMBL" id="JABUMX010000007">
    <property type="protein sequence ID" value="NTS33761.1"/>
    <property type="molecule type" value="Genomic_DNA"/>
</dbReference>
<gene>
    <name evidence="9" type="ORF">HQ945_21110</name>
</gene>
<sequence length="339" mass="37040">MRGVTNTKDFGEFEGDLVSEVIIRSAAGAIARILNWGAVIRDLEVPLADGRLQRVVLGFDEFAPYPQRSPYFGALVGRYANRIANGSFVLDGKTIVLDRNERGVQTLHGGSGGVSQRLWKIVDHDESAVTLTLHLPDCDQGFPGNLDVRCTYRFVEDATLRVDIEATADAPTVANFAQHSYFNLDGSNDIRDHRLRILADVYTPVDAGLIPTGEIAPVAGSPYDFRLARRIAVVGSTPYDHNFVLSEPLSQGMRFAASLAGGNGLAMQVHTSEPGLQFYDGAMIPSLAGLGGRNYGRFAGLCLEAQHFPDSPNQPHFPSTILMPGETYRQRTEFRFHSS</sequence>
<dbReference type="GO" id="GO:0006006">
    <property type="term" value="P:glucose metabolic process"/>
    <property type="evidence" value="ECO:0007669"/>
    <property type="project" value="TreeGrafter"/>
</dbReference>
<dbReference type="InterPro" id="IPR047215">
    <property type="entry name" value="Galactose_mutarotase-like"/>
</dbReference>
<dbReference type="PANTHER" id="PTHR10091:SF49">
    <property type="entry name" value="ALDOSE 1-EPIMERASE"/>
    <property type="match status" value="1"/>
</dbReference>
<organism evidence="9 10">
    <name type="scientific">Phyllobacterium pellucidum</name>
    <dbReference type="NCBI Taxonomy" id="2740464"/>
    <lineage>
        <taxon>Bacteria</taxon>
        <taxon>Pseudomonadati</taxon>
        <taxon>Pseudomonadota</taxon>
        <taxon>Alphaproteobacteria</taxon>
        <taxon>Hyphomicrobiales</taxon>
        <taxon>Phyllobacteriaceae</taxon>
        <taxon>Phyllobacterium</taxon>
    </lineage>
</organism>
<comment type="catalytic activity">
    <reaction evidence="5">
        <text>alpha-D-glucose = beta-D-glucose</text>
        <dbReference type="Rhea" id="RHEA:10264"/>
        <dbReference type="ChEBI" id="CHEBI:15903"/>
        <dbReference type="ChEBI" id="CHEBI:17925"/>
        <dbReference type="EC" id="5.1.3.3"/>
    </reaction>
</comment>
<dbReference type="RefSeq" id="WP_113282288.1">
    <property type="nucleotide sequence ID" value="NZ_JABUMX010000007.1"/>
</dbReference>
<evidence type="ECO:0000256" key="6">
    <source>
        <dbReference type="PIRSR" id="PIRSR005096-1"/>
    </source>
</evidence>
<dbReference type="SUPFAM" id="SSF74650">
    <property type="entry name" value="Galactose mutarotase-like"/>
    <property type="match status" value="1"/>
</dbReference>
<dbReference type="AlphaFoldDB" id="A0A849VUW2"/>
<dbReference type="Gene3D" id="2.70.98.10">
    <property type="match status" value="1"/>
</dbReference>
<dbReference type="InterPro" id="IPR011013">
    <property type="entry name" value="Gal_mutarotase_sf_dom"/>
</dbReference>
<feature type="binding site" evidence="8">
    <location>
        <begin position="81"/>
        <end position="82"/>
    </location>
    <ligand>
        <name>beta-D-galactose</name>
        <dbReference type="ChEBI" id="CHEBI:27667"/>
    </ligand>
</feature>
<keyword evidence="4 5" id="KW-0119">Carbohydrate metabolism</keyword>
<reference evidence="9 10" key="1">
    <citation type="submission" date="2020-05" db="EMBL/GenBank/DDBJ databases">
        <authorList>
            <person name="Kim M.K."/>
        </authorList>
    </citation>
    <scope>NUCLEOTIDE SEQUENCE [LARGE SCALE GENOMIC DNA]</scope>
    <source>
        <strain evidence="9 10">BT25</strain>
    </source>
</reference>
<dbReference type="UniPathway" id="UPA00242"/>
<protein>
    <recommendedName>
        <fullName evidence="5">Aldose 1-epimerase</fullName>
        <ecNumber evidence="5">5.1.3.3</ecNumber>
    </recommendedName>
</protein>
<dbReference type="GO" id="GO:0030246">
    <property type="term" value="F:carbohydrate binding"/>
    <property type="evidence" value="ECO:0007669"/>
    <property type="project" value="InterPro"/>
</dbReference>
<dbReference type="GO" id="GO:0033499">
    <property type="term" value="P:galactose catabolic process via UDP-galactose, Leloir pathway"/>
    <property type="evidence" value="ECO:0007669"/>
    <property type="project" value="TreeGrafter"/>
</dbReference>
<evidence type="ECO:0000256" key="1">
    <source>
        <dbReference type="ARBA" id="ARBA00005028"/>
    </source>
</evidence>
<dbReference type="InterPro" id="IPR015443">
    <property type="entry name" value="Aldose_1-epimerase"/>
</dbReference>
<dbReference type="Proteomes" id="UP000550508">
    <property type="component" value="Unassembled WGS sequence"/>
</dbReference>
<evidence type="ECO:0000256" key="4">
    <source>
        <dbReference type="ARBA" id="ARBA00023277"/>
    </source>
</evidence>
<comment type="caution">
    <text evidence="9">The sequence shown here is derived from an EMBL/GenBank/DDBJ whole genome shotgun (WGS) entry which is preliminary data.</text>
</comment>
<feature type="active site" description="Proton acceptor" evidence="6">
    <location>
        <position position="304"/>
    </location>
</feature>
<dbReference type="GO" id="GO:0004034">
    <property type="term" value="F:aldose 1-epimerase activity"/>
    <property type="evidence" value="ECO:0007669"/>
    <property type="project" value="UniProtKB-EC"/>
</dbReference>
<comment type="similarity">
    <text evidence="2 5">Belongs to the aldose epimerase family.</text>
</comment>
<dbReference type="NCBIfam" id="NF008277">
    <property type="entry name" value="PRK11055.1"/>
    <property type="match status" value="1"/>
</dbReference>
<evidence type="ECO:0000256" key="5">
    <source>
        <dbReference type="PIRNR" id="PIRNR005096"/>
    </source>
</evidence>
<feature type="binding site" evidence="7">
    <location>
        <position position="240"/>
    </location>
    <ligand>
        <name>beta-D-galactose</name>
        <dbReference type="ChEBI" id="CHEBI:27667"/>
    </ligand>
</feature>
<feature type="binding site" evidence="8">
    <location>
        <begin position="179"/>
        <end position="181"/>
    </location>
    <ligand>
        <name>beta-D-galactose</name>
        <dbReference type="ChEBI" id="CHEBI:27667"/>
    </ligand>
</feature>
<dbReference type="InterPro" id="IPR008183">
    <property type="entry name" value="Aldose_1/G6P_1-epimerase"/>
</dbReference>
<feature type="active site" description="Proton donor" evidence="6">
    <location>
        <position position="179"/>
    </location>
</feature>
<evidence type="ECO:0000256" key="8">
    <source>
        <dbReference type="PIRSR" id="PIRSR005096-3"/>
    </source>
</evidence>
<evidence type="ECO:0000256" key="3">
    <source>
        <dbReference type="ARBA" id="ARBA00023235"/>
    </source>
</evidence>
<evidence type="ECO:0000313" key="10">
    <source>
        <dbReference type="Proteomes" id="UP000550508"/>
    </source>
</evidence>
<accession>A0A849VUW2</accession>
<evidence type="ECO:0000313" key="9">
    <source>
        <dbReference type="EMBL" id="NTS33761.1"/>
    </source>
</evidence>
<dbReference type="InterPro" id="IPR014718">
    <property type="entry name" value="GH-type_carb-bd"/>
</dbReference>
<comment type="pathway">
    <text evidence="1 5">Carbohydrate metabolism; hexose metabolism.</text>
</comment>
<keyword evidence="10" id="KW-1185">Reference proteome</keyword>
<evidence type="ECO:0000256" key="2">
    <source>
        <dbReference type="ARBA" id="ARBA00006206"/>
    </source>
</evidence>
<proteinExistence type="inferred from homology"/>
<dbReference type="PIRSF" id="PIRSF005096">
    <property type="entry name" value="GALM"/>
    <property type="match status" value="1"/>
</dbReference>
<evidence type="ECO:0000256" key="7">
    <source>
        <dbReference type="PIRSR" id="PIRSR005096-2"/>
    </source>
</evidence>
<name>A0A849VUW2_9HYPH</name>
<keyword evidence="3 5" id="KW-0413">Isomerase</keyword>